<keyword evidence="7" id="KW-0503">Monooxygenase</keyword>
<dbReference type="InterPro" id="IPR001295">
    <property type="entry name" value="Dihydroorotate_DH_CS"/>
</dbReference>
<dbReference type="GO" id="GO:0018580">
    <property type="term" value="F:nitronate monooxygenase activity"/>
    <property type="evidence" value="ECO:0007669"/>
    <property type="project" value="InterPro"/>
</dbReference>
<reference evidence="11 12" key="1">
    <citation type="submission" date="2020-07" db="EMBL/GenBank/DDBJ databases">
        <title>Sequencing the genomes of 1000 actinobacteria strains.</title>
        <authorList>
            <person name="Klenk H.-P."/>
        </authorList>
    </citation>
    <scope>NUCLEOTIDE SEQUENCE [LARGE SCALE GENOMIC DNA]</scope>
    <source>
        <strain evidence="11 12">DSM 22083</strain>
    </source>
</reference>
<dbReference type="EMBL" id="JACCBU010000001">
    <property type="protein sequence ID" value="NYE75416.1"/>
    <property type="molecule type" value="Genomic_DNA"/>
</dbReference>
<keyword evidence="12" id="KW-1185">Reference proteome</keyword>
<keyword evidence="4" id="KW-0285">Flavoprotein</keyword>
<organism evidence="11 12">
    <name type="scientific">Microlunatus parietis</name>
    <dbReference type="NCBI Taxonomy" id="682979"/>
    <lineage>
        <taxon>Bacteria</taxon>
        <taxon>Bacillati</taxon>
        <taxon>Actinomycetota</taxon>
        <taxon>Actinomycetes</taxon>
        <taxon>Propionibacteriales</taxon>
        <taxon>Propionibacteriaceae</taxon>
        <taxon>Microlunatus</taxon>
    </lineage>
</organism>
<evidence type="ECO:0000256" key="8">
    <source>
        <dbReference type="ARBA" id="ARBA00031155"/>
    </source>
</evidence>
<comment type="cofactor">
    <cofactor evidence="1">
        <name>FMN</name>
        <dbReference type="ChEBI" id="CHEBI:58210"/>
    </cofactor>
</comment>
<proteinExistence type="inferred from homology"/>
<evidence type="ECO:0000256" key="2">
    <source>
        <dbReference type="ARBA" id="ARBA00009881"/>
    </source>
</evidence>
<evidence type="ECO:0000313" key="12">
    <source>
        <dbReference type="Proteomes" id="UP000569914"/>
    </source>
</evidence>
<evidence type="ECO:0000256" key="6">
    <source>
        <dbReference type="ARBA" id="ARBA00023002"/>
    </source>
</evidence>
<dbReference type="InterPro" id="IPR004136">
    <property type="entry name" value="NMO"/>
</dbReference>
<comment type="catalytic activity">
    <reaction evidence="9">
        <text>3 propionate 3-nitronate + 3 O2 + H2O = 3 3-oxopropanoate + 2 nitrate + nitrite + H2O2 + 3 H(+)</text>
        <dbReference type="Rhea" id="RHEA:57332"/>
        <dbReference type="ChEBI" id="CHEBI:15377"/>
        <dbReference type="ChEBI" id="CHEBI:15378"/>
        <dbReference type="ChEBI" id="CHEBI:15379"/>
        <dbReference type="ChEBI" id="CHEBI:16240"/>
        <dbReference type="ChEBI" id="CHEBI:16301"/>
        <dbReference type="ChEBI" id="CHEBI:17632"/>
        <dbReference type="ChEBI" id="CHEBI:33190"/>
        <dbReference type="ChEBI" id="CHEBI:136067"/>
    </reaction>
</comment>
<evidence type="ECO:0000256" key="3">
    <source>
        <dbReference type="ARBA" id="ARBA00022575"/>
    </source>
</evidence>
<evidence type="ECO:0000256" key="1">
    <source>
        <dbReference type="ARBA" id="ARBA00001917"/>
    </source>
</evidence>
<dbReference type="Proteomes" id="UP000569914">
    <property type="component" value="Unassembled WGS sequence"/>
</dbReference>
<feature type="chain" id="PRO_5031241961" description="Propionate 3-nitronate monooxygenase" evidence="10">
    <location>
        <begin position="27"/>
        <end position="338"/>
    </location>
</feature>
<dbReference type="SUPFAM" id="SSF51412">
    <property type="entry name" value="Inosine monophosphate dehydrogenase (IMPDH)"/>
    <property type="match status" value="1"/>
</dbReference>
<dbReference type="GO" id="GO:0051213">
    <property type="term" value="F:dioxygenase activity"/>
    <property type="evidence" value="ECO:0007669"/>
    <property type="project" value="UniProtKB-KW"/>
</dbReference>
<dbReference type="PANTHER" id="PTHR42747">
    <property type="entry name" value="NITRONATE MONOOXYGENASE-RELATED"/>
    <property type="match status" value="1"/>
</dbReference>
<dbReference type="CDD" id="cd04730">
    <property type="entry name" value="NPD_like"/>
    <property type="match status" value="1"/>
</dbReference>
<dbReference type="AlphaFoldDB" id="A0A7Y9IEE7"/>
<evidence type="ECO:0000256" key="9">
    <source>
        <dbReference type="ARBA" id="ARBA00049401"/>
    </source>
</evidence>
<dbReference type="Gene3D" id="3.20.20.70">
    <property type="entry name" value="Aldolase class I"/>
    <property type="match status" value="1"/>
</dbReference>
<dbReference type="InterPro" id="IPR013785">
    <property type="entry name" value="Aldolase_TIM"/>
</dbReference>
<dbReference type="GO" id="GO:0009636">
    <property type="term" value="P:response to toxic substance"/>
    <property type="evidence" value="ECO:0007669"/>
    <property type="project" value="UniProtKB-KW"/>
</dbReference>
<keyword evidence="3" id="KW-0216">Detoxification</keyword>
<keyword evidence="10" id="KW-0732">Signal</keyword>
<keyword evidence="6" id="KW-0560">Oxidoreductase</keyword>
<sequence>MARLLDSALPLVAAPMAGGPSTPALAAAVAGAGGFPFLAGGYLSPAAFAELLAEVRPVGEFGVNLFLPQDDRPDPAEFRRYAERLAPEAAALGVALDPVPVEDDDAWPTKLDLLLADPVPVVSTTFGLPDRAAVLALQRVGTRVLASVTTPAEAAAARELGVDGLVVQGVEAGGHSARFDPRAATPSRPFPDLVRAVRAGTGLPVIAGGGVTGPAAVRDLIAAGADAVAVGTLLLRCDESGASATHREALADPSFTETVITHCFTGRPARALRNAFVDRHHAAAPYGYPALHHLTRDLRRAAARAGDPHRLHLWAGTGFREARTGPAADVVRALAERL</sequence>
<gene>
    <name evidence="11" type="ORF">BKA15_006745</name>
</gene>
<keyword evidence="11" id="KW-0223">Dioxygenase</keyword>
<evidence type="ECO:0000256" key="7">
    <source>
        <dbReference type="ARBA" id="ARBA00023033"/>
    </source>
</evidence>
<evidence type="ECO:0000256" key="5">
    <source>
        <dbReference type="ARBA" id="ARBA00022643"/>
    </source>
</evidence>
<name>A0A7Y9IEE7_9ACTN</name>
<dbReference type="PANTHER" id="PTHR42747:SF3">
    <property type="entry name" value="NITRONATE MONOOXYGENASE-RELATED"/>
    <property type="match status" value="1"/>
</dbReference>
<evidence type="ECO:0000256" key="10">
    <source>
        <dbReference type="SAM" id="SignalP"/>
    </source>
</evidence>
<dbReference type="GO" id="GO:0016627">
    <property type="term" value="F:oxidoreductase activity, acting on the CH-CH group of donors"/>
    <property type="evidence" value="ECO:0007669"/>
    <property type="project" value="InterPro"/>
</dbReference>
<comment type="similarity">
    <text evidence="2">Belongs to the nitronate monooxygenase family. NMO class I subfamily.</text>
</comment>
<evidence type="ECO:0000256" key="4">
    <source>
        <dbReference type="ARBA" id="ARBA00022630"/>
    </source>
</evidence>
<dbReference type="PROSITE" id="PS00912">
    <property type="entry name" value="DHODEHASE_2"/>
    <property type="match status" value="1"/>
</dbReference>
<protein>
    <recommendedName>
        <fullName evidence="8">Propionate 3-nitronate monooxygenase</fullName>
    </recommendedName>
</protein>
<accession>A0A7Y9IEE7</accession>
<evidence type="ECO:0000313" key="11">
    <source>
        <dbReference type="EMBL" id="NYE75416.1"/>
    </source>
</evidence>
<comment type="caution">
    <text evidence="11">The sequence shown here is derived from an EMBL/GenBank/DDBJ whole genome shotgun (WGS) entry which is preliminary data.</text>
</comment>
<dbReference type="GO" id="GO:0006207">
    <property type="term" value="P:'de novo' pyrimidine nucleobase biosynthetic process"/>
    <property type="evidence" value="ECO:0007669"/>
    <property type="project" value="InterPro"/>
</dbReference>
<keyword evidence="5" id="KW-0288">FMN</keyword>
<feature type="signal peptide" evidence="10">
    <location>
        <begin position="1"/>
        <end position="26"/>
    </location>
</feature>
<dbReference type="Pfam" id="PF03060">
    <property type="entry name" value="NMO"/>
    <property type="match status" value="1"/>
</dbReference>
<dbReference type="RefSeq" id="WP_179757923.1">
    <property type="nucleotide sequence ID" value="NZ_JACCBU010000001.1"/>
</dbReference>